<evidence type="ECO:0000313" key="4">
    <source>
        <dbReference type="EMBL" id="KAF2868554.1"/>
    </source>
</evidence>
<evidence type="ECO:0000256" key="1">
    <source>
        <dbReference type="SAM" id="MobiDB-lite"/>
    </source>
</evidence>
<evidence type="ECO:0000259" key="3">
    <source>
        <dbReference type="Pfam" id="PF17111"/>
    </source>
</evidence>
<feature type="domain" description="Azaphilone pigments biosynthesis cluster protein L N-terminal" evidence="3">
    <location>
        <begin position="2"/>
        <end position="185"/>
    </location>
</feature>
<comment type="caution">
    <text evidence="4">The sequence shown here is derived from an EMBL/GenBank/DDBJ whole genome shotgun (WGS) entry which is preliminary data.</text>
</comment>
<dbReference type="InterPro" id="IPR031348">
    <property type="entry name" value="PigL_N"/>
</dbReference>
<feature type="compositionally biased region" description="Acidic residues" evidence="1">
    <location>
        <begin position="816"/>
        <end position="827"/>
    </location>
</feature>
<dbReference type="EMBL" id="JAADJZ010000018">
    <property type="protein sequence ID" value="KAF2868554.1"/>
    <property type="molecule type" value="Genomic_DNA"/>
</dbReference>
<reference evidence="4 5" key="1">
    <citation type="submission" date="2020-01" db="EMBL/GenBank/DDBJ databases">
        <authorList>
            <consortium name="DOE Joint Genome Institute"/>
            <person name="Haridas S."/>
            <person name="Albert R."/>
            <person name="Binder M."/>
            <person name="Bloem J."/>
            <person name="Labutti K."/>
            <person name="Salamov A."/>
            <person name="Andreopoulos B."/>
            <person name="Baker S.E."/>
            <person name="Barry K."/>
            <person name="Bills G."/>
            <person name="Bluhm B.H."/>
            <person name="Cannon C."/>
            <person name="Castanera R."/>
            <person name="Culley D.E."/>
            <person name="Daum C."/>
            <person name="Ezra D."/>
            <person name="Gonzalez J.B."/>
            <person name="Henrissat B."/>
            <person name="Kuo A."/>
            <person name="Liang C."/>
            <person name="Lipzen A."/>
            <person name="Lutzoni F."/>
            <person name="Magnuson J."/>
            <person name="Mondo S."/>
            <person name="Nolan M."/>
            <person name="Ohm R."/>
            <person name="Pangilinan J."/>
            <person name="Park H.-J.H."/>
            <person name="Ramirez L."/>
            <person name="Alfaro M."/>
            <person name="Sun H."/>
            <person name="Tritt A."/>
            <person name="Yoshinaga Y."/>
            <person name="Zwiers L.-H.L."/>
            <person name="Turgeon B.G."/>
            <person name="Goodwin S.B."/>
            <person name="Spatafora J.W."/>
            <person name="Crous P.W."/>
            <person name="Grigoriev I.V."/>
        </authorList>
    </citation>
    <scope>NUCLEOTIDE SEQUENCE [LARGE SCALE GENOMIC DNA]</scope>
    <source>
        <strain evidence="4 5">CBS 611.86</strain>
    </source>
</reference>
<keyword evidence="2" id="KW-1133">Transmembrane helix</keyword>
<accession>A0A7C8I1R7</accession>
<feature type="transmembrane region" description="Helical" evidence="2">
    <location>
        <begin position="6"/>
        <end position="29"/>
    </location>
</feature>
<evidence type="ECO:0000256" key="2">
    <source>
        <dbReference type="SAM" id="Phobius"/>
    </source>
</evidence>
<feature type="compositionally biased region" description="Basic and acidic residues" evidence="1">
    <location>
        <begin position="776"/>
        <end position="790"/>
    </location>
</feature>
<keyword evidence="5" id="KW-1185">Reference proteome</keyword>
<proteinExistence type="predicted"/>
<dbReference type="Proteomes" id="UP000481861">
    <property type="component" value="Unassembled WGS sequence"/>
</dbReference>
<evidence type="ECO:0000313" key="5">
    <source>
        <dbReference type="Proteomes" id="UP000481861"/>
    </source>
</evidence>
<keyword evidence="2" id="KW-0812">Transmembrane</keyword>
<feature type="region of interest" description="Disordered" evidence="1">
    <location>
        <begin position="776"/>
        <end position="827"/>
    </location>
</feature>
<gene>
    <name evidence="4" type="ORF">BDV95DRAFT_670156</name>
</gene>
<keyword evidence="2" id="KW-0472">Membrane</keyword>
<dbReference type="OrthoDB" id="1577640at2759"/>
<protein>
    <recommendedName>
        <fullName evidence="3">Azaphilone pigments biosynthesis cluster protein L N-terminal domain-containing protein</fullName>
    </recommendedName>
</protein>
<dbReference type="Pfam" id="PF17111">
    <property type="entry name" value="PigL_N"/>
    <property type="match status" value="1"/>
</dbReference>
<name>A0A7C8I1R7_9PLEO</name>
<organism evidence="4 5">
    <name type="scientific">Massariosphaeria phaeospora</name>
    <dbReference type="NCBI Taxonomy" id="100035"/>
    <lineage>
        <taxon>Eukaryota</taxon>
        <taxon>Fungi</taxon>
        <taxon>Dikarya</taxon>
        <taxon>Ascomycota</taxon>
        <taxon>Pezizomycotina</taxon>
        <taxon>Dothideomycetes</taxon>
        <taxon>Pleosporomycetidae</taxon>
        <taxon>Pleosporales</taxon>
        <taxon>Pleosporales incertae sedis</taxon>
        <taxon>Massariosphaeria</taxon>
    </lineage>
</organism>
<feature type="compositionally biased region" description="Acidic residues" evidence="1">
    <location>
        <begin position="797"/>
        <end position="808"/>
    </location>
</feature>
<dbReference type="AlphaFoldDB" id="A0A7C8I1R7"/>
<sequence>MADPLSGVGSVVGIVSLGITLCTGLISYIDDVRSAKEKAGQIKAEVDQLTKVLELLETVVGKASASPITSVTKTGVVACSTAIDKITELLGKDIRSNAGGVRACLHNLKEKLCFPFSRKADILYWQNVLREVQQSLQITLPVLQIDEGRTHTEAIRQLIMQETQLIHEEYRLMKLQSQELLENVRLQNAQQTQFMNSAIESSTRSLQSSIQQQLTPISKSTQDTSETLAAMSSILARLDHHMLSSISPSSVAIDPANHQHLGRDIRRLRSRSSRKNQQMTNCGCNPRSETSVYFQWPFFLSRKRTTVHESYCPRAAWEAALTDIEFRFSLCIRALKARLALSYHNGSELQIKPALMIRRVVSESSPAFRLLRWERFQWRELDKCKSLVDGFPGELLRLFQERRATPHDRLEDGSTLLHYFLKNITLYGVPVAANLPVFKRLLTCMASVALEENDIGLTCLDVFFRRVEGFRGHRHSEFVPHFLEAGVGFSIVEYGLPPVLAHIQLEDYPHLIPDCDEAVEMILRKCELGLERVLNSTKFELPYTGHLYRITTQIGWTRGCEIMFEMQYKMSFDQESMLKHAVRSGSLPTFQFWLRARERVGGVQLARIGSPEEILWLLYTYDFETIWIETVLDALGLWALRRSYLETNPPPPSRTWLAARQHIVQCLSTTTRKRTNRPLITAFIRISIFEALDLRHTCCDIEKITRSNFRNFSPPPWYPAAPPLWKIQKEDAYLVDVLNELVPAFDADYDAFDGDLTAFVTNHLDPKMQEKLEELKRQDEKEYGQGRRELGVVMEVQSDDDNDDEENEEGTKDVESENDDEESSDED</sequence>